<organism evidence="2 3">
    <name type="scientific">Thalassotalea profundi</name>
    <dbReference type="NCBI Taxonomy" id="2036687"/>
    <lineage>
        <taxon>Bacteria</taxon>
        <taxon>Pseudomonadati</taxon>
        <taxon>Pseudomonadota</taxon>
        <taxon>Gammaproteobacteria</taxon>
        <taxon>Alteromonadales</taxon>
        <taxon>Colwelliaceae</taxon>
        <taxon>Thalassotalea</taxon>
    </lineage>
</organism>
<proteinExistence type="predicted"/>
<dbReference type="RefSeq" id="WP_189379685.1">
    <property type="nucleotide sequence ID" value="NZ_BNAH01000028.1"/>
</dbReference>
<protein>
    <submittedName>
        <fullName evidence="2">Uncharacterized protein</fullName>
    </submittedName>
</protein>
<gene>
    <name evidence="2" type="ORF">GCM10011501_35330</name>
</gene>
<feature type="transmembrane region" description="Helical" evidence="1">
    <location>
        <begin position="70"/>
        <end position="95"/>
    </location>
</feature>
<accession>A0ABQ3J3M5</accession>
<dbReference type="EMBL" id="BNAH01000028">
    <property type="protein sequence ID" value="GHF03070.1"/>
    <property type="molecule type" value="Genomic_DNA"/>
</dbReference>
<feature type="transmembrane region" description="Helical" evidence="1">
    <location>
        <begin position="47"/>
        <end position="64"/>
    </location>
</feature>
<dbReference type="Proteomes" id="UP000626370">
    <property type="component" value="Unassembled WGS sequence"/>
</dbReference>
<name>A0ABQ3J3M5_9GAMM</name>
<evidence type="ECO:0000313" key="3">
    <source>
        <dbReference type="Proteomes" id="UP000626370"/>
    </source>
</evidence>
<keyword evidence="1" id="KW-1133">Transmembrane helix</keyword>
<keyword evidence="1" id="KW-0472">Membrane</keyword>
<keyword evidence="1" id="KW-0812">Transmembrane</keyword>
<sequence length="107" mass="12148">MSFTAVLLLALILLLPVVYFTWAFLSLKKDMPDISDVWKNLDSFNKYLIKMGLVLLIPVPYLKSIPEKDLYPVAFCIELLPALATGFFVTGVIAYSKAMYDHKQKNT</sequence>
<reference evidence="3" key="1">
    <citation type="journal article" date="2019" name="Int. J. Syst. Evol. Microbiol.">
        <title>The Global Catalogue of Microorganisms (GCM) 10K type strain sequencing project: providing services to taxonomists for standard genome sequencing and annotation.</title>
        <authorList>
            <consortium name="The Broad Institute Genomics Platform"/>
            <consortium name="The Broad Institute Genome Sequencing Center for Infectious Disease"/>
            <person name="Wu L."/>
            <person name="Ma J."/>
        </authorList>
    </citation>
    <scope>NUCLEOTIDE SEQUENCE [LARGE SCALE GENOMIC DNA]</scope>
    <source>
        <strain evidence="3">CGMCC 1.15922</strain>
    </source>
</reference>
<evidence type="ECO:0000256" key="1">
    <source>
        <dbReference type="SAM" id="Phobius"/>
    </source>
</evidence>
<evidence type="ECO:0000313" key="2">
    <source>
        <dbReference type="EMBL" id="GHF03070.1"/>
    </source>
</evidence>
<feature type="transmembrane region" description="Helical" evidence="1">
    <location>
        <begin position="6"/>
        <end position="27"/>
    </location>
</feature>
<keyword evidence="3" id="KW-1185">Reference proteome</keyword>
<comment type="caution">
    <text evidence="2">The sequence shown here is derived from an EMBL/GenBank/DDBJ whole genome shotgun (WGS) entry which is preliminary data.</text>
</comment>